<sequence>MKMHREEFDMFVQEVNQYVYELTNQSKSHSKLKNFELAILSIELLIMQKMKKMCKAYVTGLLDVGVAKRDDVIDLHVVIGDNYYKKSDPERDYAIIGVIRDILDLSDHWRVLRISDESSIECECYLTNQIFLLSIGNGLKIEQYKLLKHIFSIQPEAITFYHFIRHWIIEKSVCTIDPKHLLLLVVFFLQKYGYVPSLFDVFLNVPKVTIDDYQVQFDQHRNFYDYNLKRMEYYRKHVLKFFNYYRSFDFYYHILNLHRGYTIGLKKYWRYLNNTAALNIIFVELENNFAPNTKFYQLTDFTRICDVSFKLFDDF</sequence>
<evidence type="ECO:0000313" key="1">
    <source>
        <dbReference type="EMBL" id="CAG9798867.1"/>
    </source>
</evidence>
<dbReference type="AlphaFoldDB" id="A0A9N9RKH2"/>
<dbReference type="SUPFAM" id="SSF81631">
    <property type="entry name" value="PAP/OAS1 substrate-binding domain"/>
    <property type="match status" value="1"/>
</dbReference>
<dbReference type="Gene3D" id="1.10.1410.10">
    <property type="match status" value="1"/>
</dbReference>
<reference evidence="1" key="1">
    <citation type="submission" date="2022-01" db="EMBL/GenBank/DDBJ databases">
        <authorList>
            <person name="King R."/>
        </authorList>
    </citation>
    <scope>NUCLEOTIDE SEQUENCE</scope>
</reference>
<dbReference type="EMBL" id="OU895877">
    <property type="protein sequence ID" value="CAG9798867.1"/>
    <property type="molecule type" value="Genomic_DNA"/>
</dbReference>
<protein>
    <submittedName>
        <fullName evidence="1">Uncharacterized protein</fullName>
    </submittedName>
</protein>
<accession>A0A9N9RKH2</accession>
<dbReference type="Proteomes" id="UP001153620">
    <property type="component" value="Chromosome 1"/>
</dbReference>
<evidence type="ECO:0000313" key="2">
    <source>
        <dbReference type="Proteomes" id="UP001153620"/>
    </source>
</evidence>
<organism evidence="1 2">
    <name type="scientific">Chironomus riparius</name>
    <dbReference type="NCBI Taxonomy" id="315576"/>
    <lineage>
        <taxon>Eukaryota</taxon>
        <taxon>Metazoa</taxon>
        <taxon>Ecdysozoa</taxon>
        <taxon>Arthropoda</taxon>
        <taxon>Hexapoda</taxon>
        <taxon>Insecta</taxon>
        <taxon>Pterygota</taxon>
        <taxon>Neoptera</taxon>
        <taxon>Endopterygota</taxon>
        <taxon>Diptera</taxon>
        <taxon>Nematocera</taxon>
        <taxon>Chironomoidea</taxon>
        <taxon>Chironomidae</taxon>
        <taxon>Chironominae</taxon>
        <taxon>Chironomus</taxon>
    </lineage>
</organism>
<proteinExistence type="predicted"/>
<gene>
    <name evidence="1" type="ORF">CHIRRI_LOCUS1843</name>
</gene>
<keyword evidence="2" id="KW-1185">Reference proteome</keyword>
<reference evidence="1" key="2">
    <citation type="submission" date="2022-10" db="EMBL/GenBank/DDBJ databases">
        <authorList>
            <consortium name="ENA_rothamsted_submissions"/>
            <consortium name="culmorum"/>
            <person name="King R."/>
        </authorList>
    </citation>
    <scope>NUCLEOTIDE SEQUENCE</scope>
</reference>
<dbReference type="OrthoDB" id="407432at2759"/>
<name>A0A9N9RKH2_9DIPT</name>